<reference evidence="1" key="1">
    <citation type="submission" date="2023-11" db="EMBL/GenBank/DDBJ databases">
        <authorList>
            <person name="Poullet M."/>
        </authorList>
    </citation>
    <scope>NUCLEOTIDE SEQUENCE</scope>
    <source>
        <strain evidence="1">E1834</strain>
    </source>
</reference>
<proteinExistence type="predicted"/>
<comment type="caution">
    <text evidence="1">The sequence shown here is derived from an EMBL/GenBank/DDBJ whole genome shotgun (WGS) entry which is preliminary data.</text>
</comment>
<evidence type="ECO:0000313" key="1">
    <source>
        <dbReference type="EMBL" id="CAK5093949.1"/>
    </source>
</evidence>
<gene>
    <name evidence="1" type="ORF">MENTE1834_LOCUS40493</name>
</gene>
<name>A0ACB1AM42_MELEN</name>
<evidence type="ECO:0000313" key="2">
    <source>
        <dbReference type="Proteomes" id="UP001497535"/>
    </source>
</evidence>
<sequence>MQTGSPYLPSTQEGISRLIEQQEEILKYGNTRMKSKRRVDFVVSSSAPIQFRFQH</sequence>
<keyword evidence="2" id="KW-1185">Reference proteome</keyword>
<dbReference type="EMBL" id="CAVMJV010000095">
    <property type="protein sequence ID" value="CAK5093949.1"/>
    <property type="molecule type" value="Genomic_DNA"/>
</dbReference>
<dbReference type="Proteomes" id="UP001497535">
    <property type="component" value="Unassembled WGS sequence"/>
</dbReference>
<organism evidence="1 2">
    <name type="scientific">Meloidogyne enterolobii</name>
    <name type="common">Root-knot nematode worm</name>
    <name type="synonym">Meloidogyne mayaguensis</name>
    <dbReference type="NCBI Taxonomy" id="390850"/>
    <lineage>
        <taxon>Eukaryota</taxon>
        <taxon>Metazoa</taxon>
        <taxon>Ecdysozoa</taxon>
        <taxon>Nematoda</taxon>
        <taxon>Chromadorea</taxon>
        <taxon>Rhabditida</taxon>
        <taxon>Tylenchina</taxon>
        <taxon>Tylenchomorpha</taxon>
        <taxon>Tylenchoidea</taxon>
        <taxon>Meloidogynidae</taxon>
        <taxon>Meloidogyninae</taxon>
        <taxon>Meloidogyne</taxon>
    </lineage>
</organism>
<accession>A0ACB1AM42</accession>
<protein>
    <submittedName>
        <fullName evidence="1">Uncharacterized protein</fullName>
    </submittedName>
</protein>